<proteinExistence type="predicted"/>
<dbReference type="Gene3D" id="3.60.10.10">
    <property type="entry name" value="Endonuclease/exonuclease/phosphatase"/>
    <property type="match status" value="1"/>
</dbReference>
<reference evidence="1" key="2">
    <citation type="submission" date="2022-06" db="UniProtKB">
        <authorList>
            <consortium name="EnsemblMetazoa"/>
        </authorList>
    </citation>
    <scope>IDENTIFICATION</scope>
    <source>
        <strain evidence="1">DF5081</strain>
    </source>
</reference>
<dbReference type="Proteomes" id="UP000005237">
    <property type="component" value="Unassembled WGS sequence"/>
</dbReference>
<reference evidence="2" key="1">
    <citation type="submission" date="2010-08" db="EMBL/GenBank/DDBJ databases">
        <authorList>
            <consortium name="Caenorhabditis japonica Sequencing Consortium"/>
            <person name="Wilson R.K."/>
        </authorList>
    </citation>
    <scope>NUCLEOTIDE SEQUENCE [LARGE SCALE GENOMIC DNA]</scope>
    <source>
        <strain evidence="2">DF5081</strain>
    </source>
</reference>
<dbReference type="EnsemblMetazoa" id="CJA21377.1">
    <property type="protein sequence ID" value="CJA21377.1"/>
    <property type="gene ID" value="WBGene00176949"/>
</dbReference>
<protein>
    <recommendedName>
        <fullName evidence="3">Endonuclease/exonuclease/phosphatase domain-containing protein</fullName>
    </recommendedName>
</protein>
<evidence type="ECO:0000313" key="2">
    <source>
        <dbReference type="Proteomes" id="UP000005237"/>
    </source>
</evidence>
<accession>A0A8R1I456</accession>
<dbReference type="SUPFAM" id="SSF56219">
    <property type="entry name" value="DNase I-like"/>
    <property type="match status" value="1"/>
</dbReference>
<dbReference type="InterPro" id="IPR036691">
    <property type="entry name" value="Endo/exonu/phosph_ase_sf"/>
</dbReference>
<name>A0A8R1I456_CAEJA</name>
<evidence type="ECO:0008006" key="3">
    <source>
        <dbReference type="Google" id="ProtNLM"/>
    </source>
</evidence>
<keyword evidence="2" id="KW-1185">Reference proteome</keyword>
<organism evidence="1 2">
    <name type="scientific">Caenorhabditis japonica</name>
    <dbReference type="NCBI Taxonomy" id="281687"/>
    <lineage>
        <taxon>Eukaryota</taxon>
        <taxon>Metazoa</taxon>
        <taxon>Ecdysozoa</taxon>
        <taxon>Nematoda</taxon>
        <taxon>Chromadorea</taxon>
        <taxon>Rhabditida</taxon>
        <taxon>Rhabditina</taxon>
        <taxon>Rhabditomorpha</taxon>
        <taxon>Rhabditoidea</taxon>
        <taxon>Rhabditidae</taxon>
        <taxon>Peloderinae</taxon>
        <taxon>Caenorhabditis</taxon>
    </lineage>
</organism>
<dbReference type="AlphaFoldDB" id="A0A8R1I456"/>
<evidence type="ECO:0000313" key="1">
    <source>
        <dbReference type="EnsemblMetazoa" id="CJA21377.1"/>
    </source>
</evidence>
<sequence length="177" mass="20231">MEPRNESGELLATLCESNRLWPMNSQFGKPSNRRWTHISPNKLHKHEIDHILANGKFVTDVSVVPSITTGSDHRLLRGNLHFNTKIARFEQVKRRKPPKRVLDPAVAHAITATATITPSADIDLDYINLIAMLKELQDQAAFPDCLWFNTVEGFVEVYEDKCEWLLVLASNFEYALY</sequence>